<dbReference type="KEGG" id="cpo:COPRO5265_1547"/>
<dbReference type="SUPFAM" id="SSF53383">
    <property type="entry name" value="PLP-dependent transferases"/>
    <property type="match status" value="1"/>
</dbReference>
<dbReference type="Gene3D" id="3.90.1150.10">
    <property type="entry name" value="Aspartate Aminotransferase, domain 1"/>
    <property type="match status" value="1"/>
</dbReference>
<gene>
    <name evidence="7" type="ordered locus">COPRO5265_1547</name>
</gene>
<comment type="similarity">
    <text evidence="2">Belongs to the beta-eliminating lyase family.</text>
</comment>
<evidence type="ECO:0000256" key="5">
    <source>
        <dbReference type="PIRSR" id="PIRSR611166-50"/>
    </source>
</evidence>
<protein>
    <submittedName>
        <fullName evidence="7">Tyrosine phenol-lyase (Beta-tyrosinase)</fullName>
        <ecNumber evidence="7">4.1.99.2</ecNumber>
    </submittedName>
</protein>
<evidence type="ECO:0000313" key="8">
    <source>
        <dbReference type="Proteomes" id="UP000001732"/>
    </source>
</evidence>
<proteinExistence type="inferred from homology"/>
<dbReference type="RefSeq" id="WP_012544862.1">
    <property type="nucleotide sequence ID" value="NC_011295.1"/>
</dbReference>
<organism evidence="7 8">
    <name type="scientific">Coprothermobacter proteolyticus (strain ATCC 35245 / DSM 5265 / OCM 4 / BT)</name>
    <dbReference type="NCBI Taxonomy" id="309798"/>
    <lineage>
        <taxon>Bacteria</taxon>
        <taxon>Pseudomonadati</taxon>
        <taxon>Coprothermobacterota</taxon>
        <taxon>Coprothermobacteria</taxon>
        <taxon>Coprothermobacterales</taxon>
        <taxon>Coprothermobacteraceae</taxon>
        <taxon>Coprothermobacter</taxon>
    </lineage>
</organism>
<dbReference type="PIRSF" id="PIRSF001386">
    <property type="entry name" value="Trpase"/>
    <property type="match status" value="1"/>
</dbReference>
<dbReference type="InterPro" id="IPR001597">
    <property type="entry name" value="ArAA_b-elim_lyase/Thr_aldolase"/>
</dbReference>
<evidence type="ECO:0000256" key="4">
    <source>
        <dbReference type="ARBA" id="ARBA00023239"/>
    </source>
</evidence>
<keyword evidence="3 5" id="KW-0663">Pyridoxal phosphate</keyword>
<keyword evidence="8" id="KW-1185">Reference proteome</keyword>
<evidence type="ECO:0000256" key="2">
    <source>
        <dbReference type="ARBA" id="ARBA00009721"/>
    </source>
</evidence>
<dbReference type="InterPro" id="IPR015424">
    <property type="entry name" value="PyrdxlP-dep_Trfase"/>
</dbReference>
<comment type="cofactor">
    <cofactor evidence="1 5">
        <name>pyridoxal 5'-phosphate</name>
        <dbReference type="ChEBI" id="CHEBI:597326"/>
    </cofactor>
</comment>
<dbReference type="CDD" id="cd00617">
    <property type="entry name" value="Tnase_like"/>
    <property type="match status" value="1"/>
</dbReference>
<evidence type="ECO:0000259" key="6">
    <source>
        <dbReference type="Pfam" id="PF01212"/>
    </source>
</evidence>
<feature type="modified residue" description="N6-(pyridoxal phosphate)lysine" evidence="5">
    <location>
        <position position="256"/>
    </location>
</feature>
<feature type="domain" description="Aromatic amino acid beta-eliminating lyase/threonine aldolase" evidence="6">
    <location>
        <begin position="45"/>
        <end position="414"/>
    </location>
</feature>
<dbReference type="GO" id="GO:0050371">
    <property type="term" value="F:tyrosine phenol-lyase activity"/>
    <property type="evidence" value="ECO:0007669"/>
    <property type="project" value="UniProtKB-EC"/>
</dbReference>
<dbReference type="NCBIfam" id="NF009709">
    <property type="entry name" value="PRK13238.1"/>
    <property type="match status" value="1"/>
</dbReference>
<dbReference type="eggNOG" id="COG3033">
    <property type="taxonomic scope" value="Bacteria"/>
</dbReference>
<evidence type="ECO:0000256" key="1">
    <source>
        <dbReference type="ARBA" id="ARBA00001933"/>
    </source>
</evidence>
<dbReference type="AlphaFoldDB" id="B5Y6C5"/>
<reference evidence="8" key="1">
    <citation type="submission" date="2008-08" db="EMBL/GenBank/DDBJ databases">
        <title>The complete genome sequence of Coprothermobacter proteolyticus strain ATCC 5245 / DSM 5265 / BT.</title>
        <authorList>
            <person name="Dodson R.J."/>
            <person name="Durkin A.S."/>
            <person name="Wu M."/>
            <person name="Eisen J."/>
            <person name="Sutton G."/>
        </authorList>
    </citation>
    <scope>NUCLEOTIDE SEQUENCE [LARGE SCALE GENOMIC DNA]</scope>
    <source>
        <strain evidence="8">ATCC 35245 / DSM 5265 / OCM 4 / BT</strain>
    </source>
</reference>
<dbReference type="PANTHER" id="PTHR32325:SF4">
    <property type="entry name" value="TRYPTOPHANASE"/>
    <property type="match status" value="1"/>
</dbReference>
<accession>B5Y6C5</accession>
<dbReference type="Proteomes" id="UP000001732">
    <property type="component" value="Chromosome"/>
</dbReference>
<reference evidence="7 8" key="2">
    <citation type="journal article" date="2014" name="Genome Announc.">
        <title>Complete Genome Sequence of Coprothermobacter proteolyticus DSM 5265.</title>
        <authorList>
            <person name="Alexiev A."/>
            <person name="Coil D.A."/>
            <person name="Badger J.H."/>
            <person name="Enticknap J."/>
            <person name="Ward N."/>
            <person name="Robb F.T."/>
            <person name="Eisen J.A."/>
        </authorList>
    </citation>
    <scope>NUCLEOTIDE SEQUENCE [LARGE SCALE GENOMIC DNA]</scope>
    <source>
        <strain evidence="8">ATCC 35245 / DSM 5265 / OCM 4 / BT</strain>
    </source>
</reference>
<dbReference type="OrthoDB" id="9764079at2"/>
<dbReference type="EMBL" id="CP001145">
    <property type="protein sequence ID" value="ACI18212.1"/>
    <property type="molecule type" value="Genomic_DNA"/>
</dbReference>
<dbReference type="Gene3D" id="3.40.640.10">
    <property type="entry name" value="Type I PLP-dependent aspartate aminotransferase-like (Major domain)"/>
    <property type="match status" value="1"/>
</dbReference>
<evidence type="ECO:0000256" key="3">
    <source>
        <dbReference type="ARBA" id="ARBA00022898"/>
    </source>
</evidence>
<dbReference type="STRING" id="309798.COPRO5265_1547"/>
<dbReference type="GO" id="GO:0009072">
    <property type="term" value="P:aromatic amino acid metabolic process"/>
    <property type="evidence" value="ECO:0007669"/>
    <property type="project" value="InterPro"/>
</dbReference>
<dbReference type="EC" id="4.1.99.2" evidence="7"/>
<name>B5Y6C5_COPPD</name>
<dbReference type="PANTHER" id="PTHR32325">
    <property type="entry name" value="BETA-ELIMINATING LYASE-LIKE PROTEIN-RELATED"/>
    <property type="match status" value="1"/>
</dbReference>
<sequence length="448" mass="50507">MRMPEPYRIKMVEPIRLLAREERERKLNEAGLNVFSLKAEDVFIDLLTDSGTNAMSDNQWAGLMLGDESYAGCKNFYHLQDTAQGIFGYKYIVPTHQGRGAENLLFSILVKPGQYVLGNVHFDTTEAHITLKGGKPVNLVIDEAYDTSTYHPFKGNIDLQKLENFIKEHGTDSIAFMLITVTCNTVGGQPVSMENIKQVSEICRRYGIRVFIDAARFAENAYFIKTREEGYQDKSIPEIVREMFSYADGFTFSAKKDALVNIGGMIGIKDDEELYMRLRELVIVYEGFPTYGGLAGRDLEAMSRGLREVLSFDYLQSRISQVQYLGQLLSEAGIPIQTPVGGHAVFVDAGKMLPHLPWDSFPGVALTAELYLEGGVRAVEIGSLLMGRQAPTELVRLTIPRRVYTDNHMAYVAECLSNINKRRDQVRGVKITYEPPVLRHFLARFEWA</sequence>
<dbReference type="InterPro" id="IPR011166">
    <property type="entry name" value="Beta-eliminating_lyase"/>
</dbReference>
<dbReference type="Pfam" id="PF01212">
    <property type="entry name" value="Beta_elim_lyase"/>
    <property type="match status" value="1"/>
</dbReference>
<dbReference type="InterPro" id="IPR015421">
    <property type="entry name" value="PyrdxlP-dep_Trfase_major"/>
</dbReference>
<evidence type="ECO:0000313" key="7">
    <source>
        <dbReference type="EMBL" id="ACI18212.1"/>
    </source>
</evidence>
<dbReference type="InterPro" id="IPR015422">
    <property type="entry name" value="PyrdxlP-dep_Trfase_small"/>
</dbReference>
<dbReference type="HOGENOM" id="CLU_047223_0_0_9"/>
<keyword evidence="4 7" id="KW-0456">Lyase</keyword>